<proteinExistence type="predicted"/>
<evidence type="ECO:0000313" key="1">
    <source>
        <dbReference type="EMBL" id="CAD8126501.1"/>
    </source>
</evidence>
<sequence>MNLQSNLNHLEKGNLITIKLQNSMLFCLIHSAKIFHFQTNQ</sequence>
<dbReference type="AlphaFoldDB" id="A0A8S1RE00"/>
<evidence type="ECO:0000313" key="2">
    <source>
        <dbReference type="Proteomes" id="UP000692954"/>
    </source>
</evidence>
<protein>
    <submittedName>
        <fullName evidence="1">Uncharacterized protein</fullName>
    </submittedName>
</protein>
<comment type="caution">
    <text evidence="1">The sequence shown here is derived from an EMBL/GenBank/DDBJ whole genome shotgun (WGS) entry which is preliminary data.</text>
</comment>
<reference evidence="1" key="1">
    <citation type="submission" date="2021-01" db="EMBL/GenBank/DDBJ databases">
        <authorList>
            <consortium name="Genoscope - CEA"/>
            <person name="William W."/>
        </authorList>
    </citation>
    <scope>NUCLEOTIDE SEQUENCE</scope>
</reference>
<organism evidence="1 2">
    <name type="scientific">Paramecium sonneborni</name>
    <dbReference type="NCBI Taxonomy" id="65129"/>
    <lineage>
        <taxon>Eukaryota</taxon>
        <taxon>Sar</taxon>
        <taxon>Alveolata</taxon>
        <taxon>Ciliophora</taxon>
        <taxon>Intramacronucleata</taxon>
        <taxon>Oligohymenophorea</taxon>
        <taxon>Peniculida</taxon>
        <taxon>Parameciidae</taxon>
        <taxon>Paramecium</taxon>
    </lineage>
</organism>
<name>A0A8S1RE00_9CILI</name>
<dbReference type="EMBL" id="CAJJDN010000168">
    <property type="protein sequence ID" value="CAD8126501.1"/>
    <property type="molecule type" value="Genomic_DNA"/>
</dbReference>
<dbReference type="Proteomes" id="UP000692954">
    <property type="component" value="Unassembled WGS sequence"/>
</dbReference>
<gene>
    <name evidence="1" type="ORF">PSON_ATCC_30995.1.T1680001</name>
</gene>
<keyword evidence="2" id="KW-1185">Reference proteome</keyword>
<accession>A0A8S1RE00</accession>